<dbReference type="Pfam" id="PF13927">
    <property type="entry name" value="Ig_3"/>
    <property type="match status" value="1"/>
</dbReference>
<evidence type="ECO:0000259" key="3">
    <source>
        <dbReference type="PROSITE" id="PS50835"/>
    </source>
</evidence>
<sequence>MRRLVPCVAYANPKRVYRWHTKRPNNEESIQHLLATGRAKIKEGTLIITAVDRSDSGAFFCTATNSEGSETLEVLLHRNHCQHTTHHTDGKSRQNSKLEHIRITSITKEDKGMYQCIVKNDLESTQGTERWHHNSFINSSNKL</sequence>
<dbReference type="AlphaFoldDB" id="A0A811UG29"/>
<dbReference type="PANTHER" id="PTHR44170:SF6">
    <property type="entry name" value="CONTACTIN"/>
    <property type="match status" value="1"/>
</dbReference>
<organism evidence="4 5">
    <name type="scientific">Ceratitis capitata</name>
    <name type="common">Mediterranean fruit fly</name>
    <name type="synonym">Tephritis capitata</name>
    <dbReference type="NCBI Taxonomy" id="7213"/>
    <lineage>
        <taxon>Eukaryota</taxon>
        <taxon>Metazoa</taxon>
        <taxon>Ecdysozoa</taxon>
        <taxon>Arthropoda</taxon>
        <taxon>Hexapoda</taxon>
        <taxon>Insecta</taxon>
        <taxon>Pterygota</taxon>
        <taxon>Neoptera</taxon>
        <taxon>Endopterygota</taxon>
        <taxon>Diptera</taxon>
        <taxon>Brachycera</taxon>
        <taxon>Muscomorpha</taxon>
        <taxon>Tephritoidea</taxon>
        <taxon>Tephritidae</taxon>
        <taxon>Ceratitis</taxon>
        <taxon>Ceratitis</taxon>
    </lineage>
</organism>
<keyword evidence="1" id="KW-0677">Repeat</keyword>
<dbReference type="EMBL" id="CAJHJT010000012">
    <property type="protein sequence ID" value="CAD6997298.1"/>
    <property type="molecule type" value="Genomic_DNA"/>
</dbReference>
<evidence type="ECO:0000313" key="4">
    <source>
        <dbReference type="EMBL" id="CAD6997298.1"/>
    </source>
</evidence>
<evidence type="ECO:0000256" key="1">
    <source>
        <dbReference type="ARBA" id="ARBA00022737"/>
    </source>
</evidence>
<dbReference type="InterPro" id="IPR036179">
    <property type="entry name" value="Ig-like_dom_sf"/>
</dbReference>
<feature type="domain" description="Ig-like" evidence="3">
    <location>
        <begin position="1"/>
        <end position="77"/>
    </location>
</feature>
<gene>
    <name evidence="4" type="ORF">CCAP1982_LOCUS5931</name>
</gene>
<protein>
    <submittedName>
        <fullName evidence="4">(Mediterranean fruit fly) hypothetical protein</fullName>
    </submittedName>
</protein>
<proteinExistence type="predicted"/>
<dbReference type="PANTHER" id="PTHR44170">
    <property type="entry name" value="PROTEIN SIDEKICK"/>
    <property type="match status" value="1"/>
</dbReference>
<dbReference type="Proteomes" id="UP000606786">
    <property type="component" value="Unassembled WGS sequence"/>
</dbReference>
<keyword evidence="2" id="KW-1015">Disulfide bond</keyword>
<reference evidence="4" key="1">
    <citation type="submission" date="2020-11" db="EMBL/GenBank/DDBJ databases">
        <authorList>
            <person name="Whitehead M."/>
        </authorList>
    </citation>
    <scope>NUCLEOTIDE SEQUENCE</scope>
    <source>
        <strain evidence="4">EGII</strain>
    </source>
</reference>
<dbReference type="SUPFAM" id="SSF48726">
    <property type="entry name" value="Immunoglobulin"/>
    <property type="match status" value="2"/>
</dbReference>
<dbReference type="Gene3D" id="2.60.40.10">
    <property type="entry name" value="Immunoglobulins"/>
    <property type="match status" value="2"/>
</dbReference>
<accession>A0A811UG29</accession>
<keyword evidence="5" id="KW-1185">Reference proteome</keyword>
<dbReference type="InterPro" id="IPR007110">
    <property type="entry name" value="Ig-like_dom"/>
</dbReference>
<dbReference type="GO" id="GO:0098609">
    <property type="term" value="P:cell-cell adhesion"/>
    <property type="evidence" value="ECO:0007669"/>
    <property type="project" value="TreeGrafter"/>
</dbReference>
<evidence type="ECO:0000313" key="5">
    <source>
        <dbReference type="Proteomes" id="UP000606786"/>
    </source>
</evidence>
<comment type="caution">
    <text evidence="4">The sequence shown here is derived from an EMBL/GenBank/DDBJ whole genome shotgun (WGS) entry which is preliminary data.</text>
</comment>
<dbReference type="InterPro" id="IPR013783">
    <property type="entry name" value="Ig-like_fold"/>
</dbReference>
<dbReference type="GO" id="GO:0016020">
    <property type="term" value="C:membrane"/>
    <property type="evidence" value="ECO:0007669"/>
    <property type="project" value="UniProtKB-SubCell"/>
</dbReference>
<dbReference type="PROSITE" id="PS50835">
    <property type="entry name" value="IG_LIKE"/>
    <property type="match status" value="1"/>
</dbReference>
<evidence type="ECO:0000256" key="2">
    <source>
        <dbReference type="ARBA" id="ARBA00023157"/>
    </source>
</evidence>
<name>A0A811UG29_CERCA</name>